<dbReference type="EMBL" id="AXCR01000007">
    <property type="protein sequence ID" value="KJR84422.1"/>
    <property type="molecule type" value="Genomic_DNA"/>
</dbReference>
<dbReference type="KEGG" id="ssck:SPSK_10091"/>
<feature type="compositionally biased region" description="Basic and acidic residues" evidence="1">
    <location>
        <begin position="44"/>
        <end position="82"/>
    </location>
</feature>
<name>A0A0F2M450_SPOSC</name>
<evidence type="ECO:0000313" key="3">
    <source>
        <dbReference type="Proteomes" id="UP000033710"/>
    </source>
</evidence>
<reference evidence="2 3" key="2">
    <citation type="journal article" date="2015" name="Eukaryot. Cell">
        <title>Asexual propagation of a virulent clone complex in a human and feline outbreak of sporotrichosis.</title>
        <authorList>
            <person name="Teixeira Mde M."/>
            <person name="Rodrigues A.M."/>
            <person name="Tsui C.K."/>
            <person name="de Almeida L.G."/>
            <person name="Van Diepeningen A.D."/>
            <person name="van den Ende B.G."/>
            <person name="Fernandes G.F."/>
            <person name="Kano R."/>
            <person name="Hamelin R.C."/>
            <person name="Lopes-Bezerra L.M."/>
            <person name="Vasconcelos A.T."/>
            <person name="de Hoog S."/>
            <person name="de Camargo Z.P."/>
            <person name="Felipe M.S."/>
        </authorList>
    </citation>
    <scope>NUCLEOTIDE SEQUENCE [LARGE SCALE GENOMIC DNA]</scope>
    <source>
        <strain evidence="2 3">1099-18</strain>
    </source>
</reference>
<dbReference type="Proteomes" id="UP000033710">
    <property type="component" value="Unassembled WGS sequence"/>
</dbReference>
<feature type="region of interest" description="Disordered" evidence="1">
    <location>
        <begin position="1"/>
        <end position="82"/>
    </location>
</feature>
<protein>
    <submittedName>
        <fullName evidence="2">Uncharacterized protein</fullName>
    </submittedName>
</protein>
<dbReference type="VEuPathDB" id="FungiDB:SPSK_10091"/>
<dbReference type="AlphaFoldDB" id="A0A0F2M450"/>
<dbReference type="RefSeq" id="XP_016587098.1">
    <property type="nucleotide sequence ID" value="XM_016736647.1"/>
</dbReference>
<proteinExistence type="predicted"/>
<evidence type="ECO:0000256" key="1">
    <source>
        <dbReference type="SAM" id="MobiDB-lite"/>
    </source>
</evidence>
<gene>
    <name evidence="2" type="ORF">SPSK_10091</name>
</gene>
<reference evidence="2 3" key="1">
    <citation type="journal article" date="2014" name="BMC Genomics">
        <title>Comparative genomics of the major fungal agents of human and animal Sporotrichosis: Sporothrix schenckii and Sporothrix brasiliensis.</title>
        <authorList>
            <person name="Teixeira M.M."/>
            <person name="de Almeida L.G."/>
            <person name="Kubitschek-Barreira P."/>
            <person name="Alves F.L."/>
            <person name="Kioshima E.S."/>
            <person name="Abadio A.K."/>
            <person name="Fernandes L."/>
            <person name="Derengowski L.S."/>
            <person name="Ferreira K.S."/>
            <person name="Souza R.C."/>
            <person name="Ruiz J.C."/>
            <person name="de Andrade N.C."/>
            <person name="Paes H.C."/>
            <person name="Nicola A.M."/>
            <person name="Albuquerque P."/>
            <person name="Gerber A.L."/>
            <person name="Martins V.P."/>
            <person name="Peconick L.D."/>
            <person name="Neto A.V."/>
            <person name="Chaucanez C.B."/>
            <person name="Silva P.A."/>
            <person name="Cunha O.L."/>
            <person name="de Oliveira F.F."/>
            <person name="dos Santos T.C."/>
            <person name="Barros A.L."/>
            <person name="Soares M.A."/>
            <person name="de Oliveira L.M."/>
            <person name="Marini M.M."/>
            <person name="Villalobos-Duno H."/>
            <person name="Cunha M.M."/>
            <person name="de Hoog S."/>
            <person name="da Silveira J.F."/>
            <person name="Henrissat B."/>
            <person name="Nino-Vega G.A."/>
            <person name="Cisalpino P.S."/>
            <person name="Mora-Montes H.M."/>
            <person name="Almeida S.R."/>
            <person name="Stajich J.E."/>
            <person name="Lopes-Bezerra L.M."/>
            <person name="Vasconcelos A.T."/>
            <person name="Felipe M.S."/>
        </authorList>
    </citation>
    <scope>NUCLEOTIDE SEQUENCE [LARGE SCALE GENOMIC DNA]</scope>
    <source>
        <strain evidence="2 3">1099-18</strain>
    </source>
</reference>
<sequence>MCQQEYEDGDVNTGHQQGASGSSTQSLIRNGARHSSPKGGGRMTKVEEGEVDDENTRRGDEGRRGDDRDTEVEKMEEGKKGR</sequence>
<feature type="compositionally biased region" description="Acidic residues" evidence="1">
    <location>
        <begin position="1"/>
        <end position="10"/>
    </location>
</feature>
<feature type="compositionally biased region" description="Polar residues" evidence="1">
    <location>
        <begin position="13"/>
        <end position="28"/>
    </location>
</feature>
<evidence type="ECO:0000313" key="2">
    <source>
        <dbReference type="EMBL" id="KJR84422.1"/>
    </source>
</evidence>
<accession>A0A0F2M450</accession>
<organism evidence="2 3">
    <name type="scientific">Sporothrix schenckii 1099-18</name>
    <dbReference type="NCBI Taxonomy" id="1397361"/>
    <lineage>
        <taxon>Eukaryota</taxon>
        <taxon>Fungi</taxon>
        <taxon>Dikarya</taxon>
        <taxon>Ascomycota</taxon>
        <taxon>Pezizomycotina</taxon>
        <taxon>Sordariomycetes</taxon>
        <taxon>Sordariomycetidae</taxon>
        <taxon>Ophiostomatales</taxon>
        <taxon>Ophiostomataceae</taxon>
        <taxon>Sporothrix</taxon>
    </lineage>
</organism>
<dbReference type="GeneID" id="27671924"/>
<comment type="caution">
    <text evidence="2">The sequence shown here is derived from an EMBL/GenBank/DDBJ whole genome shotgun (WGS) entry which is preliminary data.</text>
</comment>